<feature type="region of interest" description="Disordered" evidence="1">
    <location>
        <begin position="1"/>
        <end position="89"/>
    </location>
</feature>
<proteinExistence type="predicted"/>
<evidence type="ECO:0000256" key="2">
    <source>
        <dbReference type="SAM" id="Phobius"/>
    </source>
</evidence>
<feature type="region of interest" description="Disordered" evidence="1">
    <location>
        <begin position="159"/>
        <end position="207"/>
    </location>
</feature>
<dbReference type="SUPFAM" id="SSF81995">
    <property type="entry name" value="beta-sandwich domain of Sec23/24"/>
    <property type="match status" value="1"/>
</dbReference>
<gene>
    <name evidence="3" type="ORF">BJ980_003352</name>
</gene>
<keyword evidence="2" id="KW-0472">Membrane</keyword>
<feature type="compositionally biased region" description="Gly residues" evidence="1">
    <location>
        <begin position="71"/>
        <end position="89"/>
    </location>
</feature>
<accession>A0A7Y9S624</accession>
<evidence type="ECO:0008006" key="5">
    <source>
        <dbReference type="Google" id="ProtNLM"/>
    </source>
</evidence>
<protein>
    <recommendedName>
        <fullName evidence="5">DUF4878 domain-containing protein</fullName>
    </recommendedName>
</protein>
<organism evidence="3 4">
    <name type="scientific">Nocardioides daedukensis</name>
    <dbReference type="NCBI Taxonomy" id="634462"/>
    <lineage>
        <taxon>Bacteria</taxon>
        <taxon>Bacillati</taxon>
        <taxon>Actinomycetota</taxon>
        <taxon>Actinomycetes</taxon>
        <taxon>Propionibacteriales</taxon>
        <taxon>Nocardioidaceae</taxon>
        <taxon>Nocardioides</taxon>
    </lineage>
</organism>
<keyword evidence="2" id="KW-1133">Transmembrane helix</keyword>
<feature type="compositionally biased region" description="Acidic residues" evidence="1">
    <location>
        <begin position="177"/>
        <end position="187"/>
    </location>
</feature>
<feature type="transmembrane region" description="Helical" evidence="2">
    <location>
        <begin position="97"/>
        <end position="119"/>
    </location>
</feature>
<feature type="compositionally biased region" description="Low complexity" evidence="1">
    <location>
        <begin position="1"/>
        <end position="57"/>
    </location>
</feature>
<sequence>MSDQHPGGQFPPQNPGQNNPDQPAQPGQWGQQQQWNPQQGQQQWGQQPGQYGAQQPGQYGGGQYGAQQPGQYGGGQYGGPFNGPGGPNKPGGPPWKVIIAIVVGLLLIVGIVITLVLTLGSDDNDSDDKTDGDAGSAMAVATAYVEALRDRDCEAAQALRTPNEEDCASTVPPEGDISFEDPEESSSDDDRVSFNVDTKASDPSTGQKVDTTIAMVVVKVDDEWKVESFGVRPQSSSSSPGASGSDGGSGDGGSGSTVPAPGASPGTSQPGSGGTDALSTVNTLVAAIVANDCDAAKAVLYIPEIADCDEIKLDDEQGVTFGEPKETTSTPSLAIYEVPMVSGGNDVGELTVYLTTDSSGTWKVSSYLF</sequence>
<dbReference type="EMBL" id="JACCAA010000001">
    <property type="protein sequence ID" value="NYG60429.1"/>
    <property type="molecule type" value="Genomic_DNA"/>
</dbReference>
<keyword evidence="2" id="KW-0812">Transmembrane</keyword>
<dbReference type="AlphaFoldDB" id="A0A7Y9S624"/>
<name>A0A7Y9S624_9ACTN</name>
<evidence type="ECO:0000313" key="3">
    <source>
        <dbReference type="EMBL" id="NYG60429.1"/>
    </source>
</evidence>
<evidence type="ECO:0000313" key="4">
    <source>
        <dbReference type="Proteomes" id="UP000540656"/>
    </source>
</evidence>
<dbReference type="RefSeq" id="WP_179503362.1">
    <property type="nucleotide sequence ID" value="NZ_JACCAA010000001.1"/>
</dbReference>
<dbReference type="Proteomes" id="UP000540656">
    <property type="component" value="Unassembled WGS sequence"/>
</dbReference>
<feature type="compositionally biased region" description="Polar residues" evidence="1">
    <location>
        <begin position="195"/>
        <end position="207"/>
    </location>
</feature>
<feature type="region of interest" description="Disordered" evidence="1">
    <location>
        <begin position="229"/>
        <end position="276"/>
    </location>
</feature>
<keyword evidence="4" id="KW-1185">Reference proteome</keyword>
<evidence type="ECO:0000256" key="1">
    <source>
        <dbReference type="SAM" id="MobiDB-lite"/>
    </source>
</evidence>
<reference evidence="3 4" key="1">
    <citation type="submission" date="2020-07" db="EMBL/GenBank/DDBJ databases">
        <title>Sequencing the genomes of 1000 actinobacteria strains.</title>
        <authorList>
            <person name="Klenk H.-P."/>
        </authorList>
    </citation>
    <scope>NUCLEOTIDE SEQUENCE [LARGE SCALE GENOMIC DNA]</scope>
    <source>
        <strain evidence="3 4">DSM 23819</strain>
    </source>
</reference>
<feature type="compositionally biased region" description="Gly residues" evidence="1">
    <location>
        <begin position="244"/>
        <end position="255"/>
    </location>
</feature>
<comment type="caution">
    <text evidence="3">The sequence shown here is derived from an EMBL/GenBank/DDBJ whole genome shotgun (WGS) entry which is preliminary data.</text>
</comment>
<feature type="compositionally biased region" description="Low complexity" evidence="1">
    <location>
        <begin position="259"/>
        <end position="270"/>
    </location>
</feature>